<evidence type="ECO:0000256" key="2">
    <source>
        <dbReference type="ARBA" id="ARBA00012180"/>
    </source>
</evidence>
<evidence type="ECO:0000313" key="5">
    <source>
        <dbReference type="Proteomes" id="UP001066276"/>
    </source>
</evidence>
<dbReference type="EMBL" id="JANPWB010000010">
    <property type="protein sequence ID" value="KAJ1134475.1"/>
    <property type="molecule type" value="Genomic_DNA"/>
</dbReference>
<accession>A0AAV7Q2S9</accession>
<dbReference type="InterPro" id="IPR050951">
    <property type="entry name" value="Retrovirus_Pol_polyprotein"/>
</dbReference>
<feature type="non-terminal residue" evidence="4">
    <location>
        <position position="99"/>
    </location>
</feature>
<dbReference type="PANTHER" id="PTHR37984:SF5">
    <property type="entry name" value="PROTEIN NYNRIN-LIKE"/>
    <property type="match status" value="1"/>
</dbReference>
<dbReference type="Proteomes" id="UP001066276">
    <property type="component" value="Chromosome 6"/>
</dbReference>
<comment type="caution">
    <text evidence="4">The sequence shown here is derived from an EMBL/GenBank/DDBJ whole genome shotgun (WGS) entry which is preliminary data.</text>
</comment>
<comment type="similarity">
    <text evidence="1">Belongs to the beta type-B retroviral polymerase family. HERV class-II K(HML-2) pol subfamily.</text>
</comment>
<evidence type="ECO:0000256" key="1">
    <source>
        <dbReference type="ARBA" id="ARBA00010879"/>
    </source>
</evidence>
<dbReference type="GO" id="GO:0004523">
    <property type="term" value="F:RNA-DNA hybrid ribonuclease activity"/>
    <property type="evidence" value="ECO:0007669"/>
    <property type="project" value="UniProtKB-EC"/>
</dbReference>
<reference evidence="4" key="1">
    <citation type="journal article" date="2022" name="bioRxiv">
        <title>Sequencing and chromosome-scale assembly of the giantPleurodeles waltlgenome.</title>
        <authorList>
            <person name="Brown T."/>
            <person name="Elewa A."/>
            <person name="Iarovenko S."/>
            <person name="Subramanian E."/>
            <person name="Araus A.J."/>
            <person name="Petzold A."/>
            <person name="Susuki M."/>
            <person name="Suzuki K.-i.T."/>
            <person name="Hayashi T."/>
            <person name="Toyoda A."/>
            <person name="Oliveira C."/>
            <person name="Osipova E."/>
            <person name="Leigh N.D."/>
            <person name="Simon A."/>
            <person name="Yun M.H."/>
        </authorList>
    </citation>
    <scope>NUCLEOTIDE SEQUENCE</scope>
    <source>
        <strain evidence="4">20211129_DDA</strain>
        <tissue evidence="4">Liver</tissue>
    </source>
</reference>
<dbReference type="InterPro" id="IPR043128">
    <property type="entry name" value="Rev_trsase/Diguanyl_cyclase"/>
</dbReference>
<dbReference type="EC" id="3.1.26.4" evidence="2"/>
<sequence length="99" mass="11485">GVKYFQDDILVFGRTKEEHDVRVKGVLRVLGDRGLTLKLNKCHFAKEEIEYLGHRITSLGLYPKRELVESILNLRPPESKEELQAFFGMVEFHGKFLPN</sequence>
<gene>
    <name evidence="4" type="ORF">NDU88_000927</name>
</gene>
<dbReference type="PANTHER" id="PTHR37984">
    <property type="entry name" value="PROTEIN CBG26694"/>
    <property type="match status" value="1"/>
</dbReference>
<feature type="domain" description="Reverse transcriptase" evidence="3">
    <location>
        <begin position="1"/>
        <end position="56"/>
    </location>
</feature>
<proteinExistence type="inferred from homology"/>
<evidence type="ECO:0000313" key="4">
    <source>
        <dbReference type="EMBL" id="KAJ1134475.1"/>
    </source>
</evidence>
<dbReference type="PROSITE" id="PS50878">
    <property type="entry name" value="RT_POL"/>
    <property type="match status" value="1"/>
</dbReference>
<dbReference type="SUPFAM" id="SSF56672">
    <property type="entry name" value="DNA/RNA polymerases"/>
    <property type="match status" value="1"/>
</dbReference>
<dbReference type="AlphaFoldDB" id="A0AAV7Q2S9"/>
<dbReference type="InterPro" id="IPR000477">
    <property type="entry name" value="RT_dom"/>
</dbReference>
<name>A0AAV7Q2S9_PLEWA</name>
<dbReference type="InterPro" id="IPR043502">
    <property type="entry name" value="DNA/RNA_pol_sf"/>
</dbReference>
<feature type="non-terminal residue" evidence="4">
    <location>
        <position position="1"/>
    </location>
</feature>
<protein>
    <recommendedName>
        <fullName evidence="2">ribonuclease H</fullName>
        <ecNumber evidence="2">3.1.26.4</ecNumber>
    </recommendedName>
</protein>
<organism evidence="4 5">
    <name type="scientific">Pleurodeles waltl</name>
    <name type="common">Iberian ribbed newt</name>
    <dbReference type="NCBI Taxonomy" id="8319"/>
    <lineage>
        <taxon>Eukaryota</taxon>
        <taxon>Metazoa</taxon>
        <taxon>Chordata</taxon>
        <taxon>Craniata</taxon>
        <taxon>Vertebrata</taxon>
        <taxon>Euteleostomi</taxon>
        <taxon>Amphibia</taxon>
        <taxon>Batrachia</taxon>
        <taxon>Caudata</taxon>
        <taxon>Salamandroidea</taxon>
        <taxon>Salamandridae</taxon>
        <taxon>Pleurodelinae</taxon>
        <taxon>Pleurodeles</taxon>
    </lineage>
</organism>
<keyword evidence="5" id="KW-1185">Reference proteome</keyword>
<dbReference type="Pfam" id="PF00078">
    <property type="entry name" value="RVT_1"/>
    <property type="match status" value="1"/>
</dbReference>
<evidence type="ECO:0000259" key="3">
    <source>
        <dbReference type="PROSITE" id="PS50878"/>
    </source>
</evidence>
<dbReference type="Gene3D" id="3.30.70.270">
    <property type="match status" value="1"/>
</dbReference>